<dbReference type="EMBL" id="CP157743">
    <property type="protein sequence ID" value="XBS18875.1"/>
    <property type="molecule type" value="Genomic_DNA"/>
</dbReference>
<accession>A0AAU7NPK2</accession>
<sequence length="192" mass="20689">MNDMTPSKKDETGSAGKLNKISGKRRTLVKGAMGAAPAILTLRSGAAFALNSSEICRIKDASKQPVLLVDEDDEWLRKQVWCITLSLDGSSFKVYNPDDVQEGWMPEDFGTIGGDGLIVEDTYEKVGNSGKMKKTGGDSNVQYDATVPAQCWILYRVDSDGSVVGIGKATDDTSYITDSCWHSASPGDQLPD</sequence>
<protein>
    <submittedName>
        <fullName evidence="1">Uncharacterized protein</fullName>
    </submittedName>
</protein>
<name>A0AAU7NPK2_9GAMM</name>
<proteinExistence type="predicted"/>
<organism evidence="1 2">
    <name type="scientific">Methylomarinum roseum</name>
    <dbReference type="NCBI Taxonomy" id="3067653"/>
    <lineage>
        <taxon>Bacteria</taxon>
        <taxon>Pseudomonadati</taxon>
        <taxon>Pseudomonadota</taxon>
        <taxon>Gammaproteobacteria</taxon>
        <taxon>Methylococcales</taxon>
        <taxon>Methylococcaceae</taxon>
        <taxon>Methylomarinum</taxon>
    </lineage>
</organism>
<dbReference type="AlphaFoldDB" id="A0AAU7NPK2"/>
<evidence type="ECO:0000313" key="1">
    <source>
        <dbReference type="EMBL" id="XBS18875.1"/>
    </source>
</evidence>
<keyword evidence="2" id="KW-1185">Reference proteome</keyword>
<gene>
    <name evidence="1" type="ORF">Q9L42_010855</name>
</gene>
<reference evidence="1 2" key="1">
    <citation type="journal article" date="2024" name="Microbiology">
        <title>Methylomarinum rosea sp. nov., a novel halophilic methanotrophic bacterium from the hypersaline Lake Elton.</title>
        <authorList>
            <person name="Suleimanov R.Z."/>
            <person name="Oshkin I.Y."/>
            <person name="Danilova O.V."/>
            <person name="Suzina N.E."/>
            <person name="Dedysh S.N."/>
        </authorList>
    </citation>
    <scope>NUCLEOTIDE SEQUENCE [LARGE SCALE GENOMIC DNA]</scope>
    <source>
        <strain evidence="1 2">Ch1-1</strain>
    </source>
</reference>
<dbReference type="RefSeq" id="WP_305908398.1">
    <property type="nucleotide sequence ID" value="NZ_CP157743.1"/>
</dbReference>
<dbReference type="KEGG" id="mech:Q9L42_010855"/>
<evidence type="ECO:0000313" key="2">
    <source>
        <dbReference type="Proteomes" id="UP001225378"/>
    </source>
</evidence>
<dbReference type="Proteomes" id="UP001225378">
    <property type="component" value="Chromosome"/>
</dbReference>